<evidence type="ECO:0000259" key="9">
    <source>
        <dbReference type="Pfam" id="PF01694"/>
    </source>
</evidence>
<evidence type="ECO:0000256" key="7">
    <source>
        <dbReference type="ARBA" id="ARBA00023136"/>
    </source>
</evidence>
<dbReference type="InterPro" id="IPR002610">
    <property type="entry name" value="Peptidase_S54_rhomboid-like"/>
</dbReference>
<feature type="transmembrane region" description="Helical" evidence="8">
    <location>
        <begin position="67"/>
        <end position="87"/>
    </location>
</feature>
<dbReference type="GO" id="GO:0006508">
    <property type="term" value="P:proteolysis"/>
    <property type="evidence" value="ECO:0007669"/>
    <property type="project" value="UniProtKB-KW"/>
</dbReference>
<dbReference type="GO" id="GO:0004252">
    <property type="term" value="F:serine-type endopeptidase activity"/>
    <property type="evidence" value="ECO:0007669"/>
    <property type="project" value="InterPro"/>
</dbReference>
<feature type="transmembrane region" description="Helical" evidence="8">
    <location>
        <begin position="99"/>
        <end position="117"/>
    </location>
</feature>
<accession>A0A0R1U6B4</accession>
<feature type="domain" description="Peptidase S54 rhomboid" evidence="9">
    <location>
        <begin position="59"/>
        <end position="193"/>
    </location>
</feature>
<dbReference type="PATRIC" id="fig|1423783.4.peg.515"/>
<evidence type="ECO:0000313" key="10">
    <source>
        <dbReference type="EMBL" id="KRL86851.1"/>
    </source>
</evidence>
<reference evidence="10 11" key="1">
    <citation type="journal article" date="2015" name="Genome Announc.">
        <title>Expanding the biotechnology potential of lactobacilli through comparative genomics of 213 strains and associated genera.</title>
        <authorList>
            <person name="Sun Z."/>
            <person name="Harris H.M."/>
            <person name="McCann A."/>
            <person name="Guo C."/>
            <person name="Argimon S."/>
            <person name="Zhang W."/>
            <person name="Yang X."/>
            <person name="Jeffery I.B."/>
            <person name="Cooney J.C."/>
            <person name="Kagawa T.F."/>
            <person name="Liu W."/>
            <person name="Song Y."/>
            <person name="Salvetti E."/>
            <person name="Wrobel A."/>
            <person name="Rasinkangas P."/>
            <person name="Parkhill J."/>
            <person name="Rea M.C."/>
            <person name="O'Sullivan O."/>
            <person name="Ritari J."/>
            <person name="Douillard F.P."/>
            <person name="Paul Ross R."/>
            <person name="Yang R."/>
            <person name="Briner A.E."/>
            <person name="Felis G.E."/>
            <person name="de Vos W.M."/>
            <person name="Barrangou R."/>
            <person name="Klaenhammer T.R."/>
            <person name="Caufield P.W."/>
            <person name="Cui Y."/>
            <person name="Zhang H."/>
            <person name="O'Toole P.W."/>
        </authorList>
    </citation>
    <scope>NUCLEOTIDE SEQUENCE [LARGE SCALE GENOMIC DNA]</scope>
    <source>
        <strain evidence="10 11">DSM 15945</strain>
    </source>
</reference>
<keyword evidence="5" id="KW-0720">Serine protease</keyword>
<evidence type="ECO:0000256" key="1">
    <source>
        <dbReference type="ARBA" id="ARBA00004141"/>
    </source>
</evidence>
<keyword evidence="3 8" id="KW-0812">Transmembrane</keyword>
<gene>
    <name evidence="10" type="ORF">FC50_GL000499</name>
</gene>
<evidence type="ECO:0000256" key="8">
    <source>
        <dbReference type="SAM" id="Phobius"/>
    </source>
</evidence>
<comment type="subcellular location">
    <subcellularLocation>
        <location evidence="1">Membrane</location>
        <topology evidence="1">Multi-pass membrane protein</topology>
    </subcellularLocation>
</comment>
<name>A0A0R1U6B4_9LACO</name>
<organism evidence="10 11">
    <name type="scientific">Lacticaseibacillus pantheris DSM 15945 = JCM 12539 = NBRC 106106</name>
    <dbReference type="NCBI Taxonomy" id="1423783"/>
    <lineage>
        <taxon>Bacteria</taxon>
        <taxon>Bacillati</taxon>
        <taxon>Bacillota</taxon>
        <taxon>Bacilli</taxon>
        <taxon>Lactobacillales</taxon>
        <taxon>Lactobacillaceae</taxon>
        <taxon>Lacticaseibacillus</taxon>
    </lineage>
</organism>
<keyword evidence="6 8" id="KW-1133">Transmembrane helix</keyword>
<dbReference type="Proteomes" id="UP000051922">
    <property type="component" value="Unassembled WGS sequence"/>
</dbReference>
<evidence type="ECO:0000256" key="2">
    <source>
        <dbReference type="ARBA" id="ARBA00022670"/>
    </source>
</evidence>
<feature type="transmembrane region" description="Helical" evidence="8">
    <location>
        <begin position="12"/>
        <end position="30"/>
    </location>
</feature>
<sequence>MRNSRFNGAWRNQPFVTYTLLVITIGMFVLETTMGGSTSTKVLVTLGARFNPYIVLFDQWWRLVTPIFLHIGIVHLLVNMMSLWWLGRMTETVFGHWRFLTIYLISGIVGNIGGMIFDGANTVGAGASTSLFGLLGAFLMLGDNFRHNPAINAAVRQFVIIVVINLVFDLTQPTIDIAGHIAGLIGGFLIAGAVGSPRVGTIAPAKRVLMGVLLVVVPVAMFLIDGSRIL</sequence>
<dbReference type="OrthoDB" id="9813074at2"/>
<keyword evidence="7 8" id="KW-0472">Membrane</keyword>
<evidence type="ECO:0000256" key="5">
    <source>
        <dbReference type="ARBA" id="ARBA00022825"/>
    </source>
</evidence>
<dbReference type="SUPFAM" id="SSF144091">
    <property type="entry name" value="Rhomboid-like"/>
    <property type="match status" value="1"/>
</dbReference>
<evidence type="ECO:0000256" key="6">
    <source>
        <dbReference type="ARBA" id="ARBA00022989"/>
    </source>
</evidence>
<dbReference type="RefSeq" id="WP_054650295.1">
    <property type="nucleotide sequence ID" value="NZ_AZFJ01000037.1"/>
</dbReference>
<keyword evidence="2 10" id="KW-0645">Protease</keyword>
<keyword evidence="4" id="KW-0378">Hydrolase</keyword>
<dbReference type="PANTHER" id="PTHR22936:SF69">
    <property type="entry name" value="RHOMBOID-LIKE PROTEIN"/>
    <property type="match status" value="1"/>
</dbReference>
<dbReference type="EMBL" id="AZFJ01000037">
    <property type="protein sequence ID" value="KRL86851.1"/>
    <property type="molecule type" value="Genomic_DNA"/>
</dbReference>
<dbReference type="STRING" id="1423783.FC50_GL000499"/>
<dbReference type="AlphaFoldDB" id="A0A0R1U6B4"/>
<comment type="caution">
    <text evidence="10">The sequence shown here is derived from an EMBL/GenBank/DDBJ whole genome shotgun (WGS) entry which is preliminary data.</text>
</comment>
<feature type="transmembrane region" description="Helical" evidence="8">
    <location>
        <begin position="123"/>
        <end position="141"/>
    </location>
</feature>
<proteinExistence type="predicted"/>
<dbReference type="Gene3D" id="1.20.1540.10">
    <property type="entry name" value="Rhomboid-like"/>
    <property type="match status" value="1"/>
</dbReference>
<feature type="transmembrane region" description="Helical" evidence="8">
    <location>
        <begin position="208"/>
        <end position="224"/>
    </location>
</feature>
<feature type="transmembrane region" description="Helical" evidence="8">
    <location>
        <begin position="177"/>
        <end position="196"/>
    </location>
</feature>
<dbReference type="InterPro" id="IPR035952">
    <property type="entry name" value="Rhomboid-like_sf"/>
</dbReference>
<feature type="transmembrane region" description="Helical" evidence="8">
    <location>
        <begin position="153"/>
        <end position="171"/>
    </location>
</feature>
<dbReference type="GO" id="GO:0016020">
    <property type="term" value="C:membrane"/>
    <property type="evidence" value="ECO:0007669"/>
    <property type="project" value="UniProtKB-SubCell"/>
</dbReference>
<evidence type="ECO:0000256" key="4">
    <source>
        <dbReference type="ARBA" id="ARBA00022801"/>
    </source>
</evidence>
<evidence type="ECO:0000256" key="3">
    <source>
        <dbReference type="ARBA" id="ARBA00022692"/>
    </source>
</evidence>
<keyword evidence="11" id="KW-1185">Reference proteome</keyword>
<dbReference type="PANTHER" id="PTHR22936">
    <property type="entry name" value="RHOMBOID-RELATED"/>
    <property type="match status" value="1"/>
</dbReference>
<dbReference type="Pfam" id="PF01694">
    <property type="entry name" value="Rhomboid"/>
    <property type="match status" value="1"/>
</dbReference>
<dbReference type="InterPro" id="IPR022764">
    <property type="entry name" value="Peptidase_S54_rhomboid_dom"/>
</dbReference>
<protein>
    <submittedName>
        <fullName evidence="10">Membrane-associated serine protease</fullName>
    </submittedName>
</protein>
<evidence type="ECO:0000313" key="11">
    <source>
        <dbReference type="Proteomes" id="UP000051922"/>
    </source>
</evidence>